<dbReference type="EMBL" id="CZAW01000133">
    <property type="protein sequence ID" value="CUQ24271.1"/>
    <property type="molecule type" value="Genomic_DNA"/>
</dbReference>
<keyword evidence="4" id="KW-0238">DNA-binding</keyword>
<keyword evidence="5" id="KW-0233">DNA recombination</keyword>
<accession>A0A174UTS8</accession>
<reference evidence="7 8" key="1">
    <citation type="submission" date="2015-09" db="EMBL/GenBank/DDBJ databases">
        <authorList>
            <consortium name="Pathogen Informatics"/>
        </authorList>
    </citation>
    <scope>NUCLEOTIDE SEQUENCE [LARGE SCALE GENOMIC DNA]</scope>
    <source>
        <strain evidence="7 8">2789STDY5834911</strain>
    </source>
</reference>
<dbReference type="InterPro" id="IPR010998">
    <property type="entry name" value="Integrase_recombinase_N"/>
</dbReference>
<dbReference type="PROSITE" id="PS51898">
    <property type="entry name" value="TYR_RECOMBINASE"/>
    <property type="match status" value="1"/>
</dbReference>
<evidence type="ECO:0000256" key="4">
    <source>
        <dbReference type="ARBA" id="ARBA00023125"/>
    </source>
</evidence>
<dbReference type="InterPro" id="IPR004107">
    <property type="entry name" value="Integrase_SAM-like_N"/>
</dbReference>
<dbReference type="PANTHER" id="PTHR30349:SF41">
    <property type="entry name" value="INTEGRASE_RECOMBINASE PROTEIN MJ0367-RELATED"/>
    <property type="match status" value="1"/>
</dbReference>
<dbReference type="InterPro" id="IPR013762">
    <property type="entry name" value="Integrase-like_cat_sf"/>
</dbReference>
<dbReference type="InterPro" id="IPR050090">
    <property type="entry name" value="Tyrosine_recombinase_XerCD"/>
</dbReference>
<dbReference type="InterPro" id="IPR011010">
    <property type="entry name" value="DNA_brk_join_enz"/>
</dbReference>
<dbReference type="Pfam" id="PF00589">
    <property type="entry name" value="Phage_integrase"/>
    <property type="match status" value="1"/>
</dbReference>
<dbReference type="Pfam" id="PF02899">
    <property type="entry name" value="Phage_int_SAM_1"/>
    <property type="match status" value="1"/>
</dbReference>
<evidence type="ECO:0000256" key="2">
    <source>
        <dbReference type="ARBA" id="ARBA00008857"/>
    </source>
</evidence>
<evidence type="ECO:0000313" key="8">
    <source>
        <dbReference type="Proteomes" id="UP000095712"/>
    </source>
</evidence>
<dbReference type="GO" id="GO:0006310">
    <property type="term" value="P:DNA recombination"/>
    <property type="evidence" value="ECO:0007669"/>
    <property type="project" value="UniProtKB-KW"/>
</dbReference>
<proteinExistence type="inferred from homology"/>
<name>A0A174UTS8_9FIRM</name>
<dbReference type="CDD" id="cd01188">
    <property type="entry name" value="INT_RitA_C_like"/>
    <property type="match status" value="1"/>
</dbReference>
<evidence type="ECO:0000256" key="3">
    <source>
        <dbReference type="ARBA" id="ARBA00022908"/>
    </source>
</evidence>
<comment type="similarity">
    <text evidence="2">Belongs to the 'phage' integrase family.</text>
</comment>
<dbReference type="RefSeq" id="WP_055154296.1">
    <property type="nucleotide sequence ID" value="NZ_CZAW01000133.1"/>
</dbReference>
<organism evidence="7 8">
    <name type="scientific">Blautia wexlerae</name>
    <dbReference type="NCBI Taxonomy" id="418240"/>
    <lineage>
        <taxon>Bacteria</taxon>
        <taxon>Bacillati</taxon>
        <taxon>Bacillota</taxon>
        <taxon>Clostridia</taxon>
        <taxon>Lachnospirales</taxon>
        <taxon>Lachnospiraceae</taxon>
        <taxon>Blautia</taxon>
    </lineage>
</organism>
<evidence type="ECO:0000259" key="6">
    <source>
        <dbReference type="PROSITE" id="PS51898"/>
    </source>
</evidence>
<dbReference type="OrthoDB" id="9802329at2"/>
<comment type="function">
    <text evidence="1">Site-specific tyrosine recombinase, which acts by catalyzing the cutting and rejoining of the recombining DNA molecules.</text>
</comment>
<dbReference type="InterPro" id="IPR002104">
    <property type="entry name" value="Integrase_catalytic"/>
</dbReference>
<dbReference type="PANTHER" id="PTHR30349">
    <property type="entry name" value="PHAGE INTEGRASE-RELATED"/>
    <property type="match status" value="1"/>
</dbReference>
<dbReference type="Gene3D" id="1.10.443.10">
    <property type="entry name" value="Intergrase catalytic core"/>
    <property type="match status" value="1"/>
</dbReference>
<dbReference type="SUPFAM" id="SSF56349">
    <property type="entry name" value="DNA breaking-rejoining enzymes"/>
    <property type="match status" value="1"/>
</dbReference>
<dbReference type="GO" id="GO:0015074">
    <property type="term" value="P:DNA integration"/>
    <property type="evidence" value="ECO:0007669"/>
    <property type="project" value="UniProtKB-KW"/>
</dbReference>
<dbReference type="GO" id="GO:0003677">
    <property type="term" value="F:DNA binding"/>
    <property type="evidence" value="ECO:0007669"/>
    <property type="project" value="UniProtKB-KW"/>
</dbReference>
<protein>
    <submittedName>
        <fullName evidence="7">Tyrosine recombinase XerD</fullName>
    </submittedName>
</protein>
<evidence type="ECO:0000256" key="5">
    <source>
        <dbReference type="ARBA" id="ARBA00023172"/>
    </source>
</evidence>
<dbReference type="AlphaFoldDB" id="A0A174UTS8"/>
<feature type="domain" description="Tyr recombinase" evidence="6">
    <location>
        <begin position="215"/>
        <end position="403"/>
    </location>
</feature>
<sequence length="411" mass="47639">MNLEMITEGLKQLLQENNYSSATIRFYEGEWNKIQCFLTEEYGNTEYDMERGLKYLEKQYGFITKYNNGTLSQQRVQLLRVVHMLEDYRLHQVLTRRYYASKNPITLNAYYLNLYTDYLDFLNSTELSASTIGHYKGISRAFMDYLQQRKIGTIENITMDVCNSYLKTLAGYSFKTIEQNVCGIRHFLRFIYSIGILSTDYAEKIHMPAVSKSAKIPSAWKLDELKAMLSVIDRNSPIGKRDYAMILLACVLGLRIGDIKNLRFQNFNWEDKKLSLIQHKTHKPLTLPIPDAVGWAVIDYIKNGRPQYYESDQVFLKHMPPFDPIGNENHMQQQLVRYMRKAGIDQRTKKHSGFHSLRHSAGSMLLEMETPLPVITDILGHSDSDVTAVYLKTDLQKLAECVLSPEEFCHG</sequence>
<gene>
    <name evidence="7" type="primary">xerD_13</name>
    <name evidence="7" type="ORF">ERS852523_04491</name>
</gene>
<keyword evidence="3" id="KW-0229">DNA integration</keyword>
<dbReference type="Proteomes" id="UP000095712">
    <property type="component" value="Unassembled WGS sequence"/>
</dbReference>
<evidence type="ECO:0000256" key="1">
    <source>
        <dbReference type="ARBA" id="ARBA00003283"/>
    </source>
</evidence>
<dbReference type="Gene3D" id="1.10.150.130">
    <property type="match status" value="1"/>
</dbReference>
<evidence type="ECO:0000313" key="7">
    <source>
        <dbReference type="EMBL" id="CUQ24271.1"/>
    </source>
</evidence>